<dbReference type="EMBL" id="CAFBQW010000102">
    <property type="protein sequence ID" value="CAB5066635.1"/>
    <property type="molecule type" value="Genomic_DNA"/>
</dbReference>
<evidence type="ECO:0000313" key="1">
    <source>
        <dbReference type="EMBL" id="CAB4716780.1"/>
    </source>
</evidence>
<dbReference type="Pfam" id="PF09438">
    <property type="entry name" value="DUF2017"/>
    <property type="match status" value="1"/>
</dbReference>
<proteinExistence type="predicted"/>
<protein>
    <submittedName>
        <fullName evidence="1">Unannotated protein</fullName>
    </submittedName>
</protein>
<sequence>MGLLDGVFDPPFRKRRNGRYTVNLSEGERQLIEDLALDLRELLTTDSPMLQRLFPPPYGENEERNQGYSALAGSELVERKFAALDVVTGTISAEDLSEEEVEAWMRSINDIRLVLGTVLGISEDQGFEPSDEATQALHDNYEYLGMLLERIIRALSN</sequence>
<gene>
    <name evidence="1" type="ORF">UFOPK2582_01708</name>
    <name evidence="2" type="ORF">UFOPK4354_01010</name>
</gene>
<organism evidence="1">
    <name type="scientific">freshwater metagenome</name>
    <dbReference type="NCBI Taxonomy" id="449393"/>
    <lineage>
        <taxon>unclassified sequences</taxon>
        <taxon>metagenomes</taxon>
        <taxon>ecological metagenomes</taxon>
    </lineage>
</organism>
<name>A0A6J6QYQ6_9ZZZZ</name>
<evidence type="ECO:0000313" key="2">
    <source>
        <dbReference type="EMBL" id="CAB5066635.1"/>
    </source>
</evidence>
<dbReference type="InterPro" id="IPR018561">
    <property type="entry name" value="AosR"/>
</dbReference>
<dbReference type="EMBL" id="CAEZXS010000287">
    <property type="protein sequence ID" value="CAB4716780.1"/>
    <property type="molecule type" value="Genomic_DNA"/>
</dbReference>
<accession>A0A6J6QYQ6</accession>
<dbReference type="AlphaFoldDB" id="A0A6J6QYQ6"/>
<reference evidence="1" key="1">
    <citation type="submission" date="2020-05" db="EMBL/GenBank/DDBJ databases">
        <authorList>
            <person name="Chiriac C."/>
            <person name="Salcher M."/>
            <person name="Ghai R."/>
            <person name="Kavagutti S V."/>
        </authorList>
    </citation>
    <scope>NUCLEOTIDE SEQUENCE</scope>
</reference>